<proteinExistence type="predicted"/>
<evidence type="ECO:0000313" key="1">
    <source>
        <dbReference type="EMBL" id="JAS16671.1"/>
    </source>
</evidence>
<feature type="non-terminal residue" evidence="1">
    <location>
        <position position="1"/>
    </location>
</feature>
<gene>
    <name evidence="1" type="ORF">g.45295</name>
</gene>
<name>A0A1B6CTG7_9HEMI</name>
<dbReference type="AlphaFoldDB" id="A0A1B6CTG7"/>
<protein>
    <submittedName>
        <fullName evidence="1">Uncharacterized protein</fullName>
    </submittedName>
</protein>
<reference evidence="1" key="1">
    <citation type="submission" date="2015-12" db="EMBL/GenBank/DDBJ databases">
        <title>De novo transcriptome assembly of four potential Pierce s Disease insect vectors from Arizona vineyards.</title>
        <authorList>
            <person name="Tassone E.E."/>
        </authorList>
    </citation>
    <scope>NUCLEOTIDE SEQUENCE</scope>
</reference>
<sequence length="155" mass="17456">NDKTNQNYKIDEDIRNEDVDRIQSSQVTAGSFGSRQNLHQGVAFQSVNLGNGVTIERTKTIRYTTPAESFWTIPPVLNDGKEELTPLSLNNELISLNNKEETSPPWLQATTYHPSADNQSIPPRSPQKTWHWNVEANQTEATTVVDETTIFVTTK</sequence>
<organism evidence="1">
    <name type="scientific">Clastoptera arizonana</name>
    <name type="common">Arizona spittle bug</name>
    <dbReference type="NCBI Taxonomy" id="38151"/>
    <lineage>
        <taxon>Eukaryota</taxon>
        <taxon>Metazoa</taxon>
        <taxon>Ecdysozoa</taxon>
        <taxon>Arthropoda</taxon>
        <taxon>Hexapoda</taxon>
        <taxon>Insecta</taxon>
        <taxon>Pterygota</taxon>
        <taxon>Neoptera</taxon>
        <taxon>Paraneoptera</taxon>
        <taxon>Hemiptera</taxon>
        <taxon>Auchenorrhyncha</taxon>
        <taxon>Cercopoidea</taxon>
        <taxon>Clastopteridae</taxon>
        <taxon>Clastoptera</taxon>
    </lineage>
</organism>
<feature type="non-terminal residue" evidence="1">
    <location>
        <position position="155"/>
    </location>
</feature>
<accession>A0A1B6CTG7</accession>
<dbReference type="EMBL" id="GEDC01020627">
    <property type="protein sequence ID" value="JAS16671.1"/>
    <property type="molecule type" value="Transcribed_RNA"/>
</dbReference>